<sequence length="56" mass="6795">MDWLRYLRDAVGEDEDIEEIEVKVEYEDGTKKKWIFSRNQDPVLEDNDDEDDEDED</sequence>
<evidence type="ECO:0000313" key="1">
    <source>
        <dbReference type="EMBL" id="GEB31056.1"/>
    </source>
</evidence>
<reference evidence="1 2" key="1">
    <citation type="submission" date="2019-06" db="EMBL/GenBank/DDBJ databases">
        <title>Whole genome shotgun sequence of Brevibacillus parabrevis NBRC 12334.</title>
        <authorList>
            <person name="Hosoyama A."/>
            <person name="Uohara A."/>
            <person name="Ohji S."/>
            <person name="Ichikawa N."/>
        </authorList>
    </citation>
    <scope>NUCLEOTIDE SEQUENCE [LARGE SCALE GENOMIC DNA]</scope>
    <source>
        <strain evidence="1 2">NBRC 12334</strain>
    </source>
</reference>
<accession>A0A4Y3PGL5</accession>
<name>A0A4Y3PGL5_BREPA</name>
<protein>
    <submittedName>
        <fullName evidence="1">Uncharacterized protein</fullName>
    </submittedName>
</protein>
<dbReference type="AlphaFoldDB" id="A0A4Y3PGL5"/>
<evidence type="ECO:0000313" key="2">
    <source>
        <dbReference type="Proteomes" id="UP000316882"/>
    </source>
</evidence>
<proteinExistence type="predicted"/>
<comment type="caution">
    <text evidence="1">The sequence shown here is derived from an EMBL/GenBank/DDBJ whole genome shotgun (WGS) entry which is preliminary data.</text>
</comment>
<dbReference type="EMBL" id="BJMH01000002">
    <property type="protein sequence ID" value="GEB31056.1"/>
    <property type="molecule type" value="Genomic_DNA"/>
</dbReference>
<dbReference type="GeneID" id="87612669"/>
<keyword evidence="2" id="KW-1185">Reference proteome</keyword>
<gene>
    <name evidence="1" type="ORF">BPA01_06360</name>
</gene>
<organism evidence="1 2">
    <name type="scientific">Brevibacillus parabrevis</name>
    <dbReference type="NCBI Taxonomy" id="54914"/>
    <lineage>
        <taxon>Bacteria</taxon>
        <taxon>Bacillati</taxon>
        <taxon>Bacillota</taxon>
        <taxon>Bacilli</taxon>
        <taxon>Bacillales</taxon>
        <taxon>Paenibacillaceae</taxon>
        <taxon>Brevibacillus</taxon>
    </lineage>
</organism>
<dbReference type="Proteomes" id="UP000316882">
    <property type="component" value="Unassembled WGS sequence"/>
</dbReference>
<dbReference type="RefSeq" id="WP_167470324.1">
    <property type="nucleotide sequence ID" value="NZ_BJMH01000002.1"/>
</dbReference>